<dbReference type="PANTHER" id="PTHR11206">
    <property type="entry name" value="MULTIDRUG RESISTANCE PROTEIN"/>
    <property type="match status" value="1"/>
</dbReference>
<dbReference type="EMBL" id="JAIXMP010000003">
    <property type="protein sequence ID" value="KAI9275705.1"/>
    <property type="molecule type" value="Genomic_DNA"/>
</dbReference>
<dbReference type="GO" id="GO:0015297">
    <property type="term" value="F:antiporter activity"/>
    <property type="evidence" value="ECO:0007669"/>
    <property type="project" value="InterPro"/>
</dbReference>
<accession>A0AAD5K9P4</accession>
<dbReference type="Pfam" id="PF01554">
    <property type="entry name" value="MatE"/>
    <property type="match status" value="2"/>
</dbReference>
<reference evidence="7" key="2">
    <citation type="submission" date="2023-02" db="EMBL/GenBank/DDBJ databases">
        <authorList>
            <consortium name="DOE Joint Genome Institute"/>
            <person name="Mondo S.J."/>
            <person name="Chang Y."/>
            <person name="Wang Y."/>
            <person name="Ahrendt S."/>
            <person name="Andreopoulos W."/>
            <person name="Barry K."/>
            <person name="Beard J."/>
            <person name="Benny G.L."/>
            <person name="Blankenship S."/>
            <person name="Bonito G."/>
            <person name="Cuomo C."/>
            <person name="Desiro A."/>
            <person name="Gervers K.A."/>
            <person name="Hundley H."/>
            <person name="Kuo A."/>
            <person name="LaButti K."/>
            <person name="Lang B.F."/>
            <person name="Lipzen A."/>
            <person name="O'Donnell K."/>
            <person name="Pangilinan J."/>
            <person name="Reynolds N."/>
            <person name="Sandor L."/>
            <person name="Smith M.W."/>
            <person name="Tsang A."/>
            <person name="Grigoriev I.V."/>
            <person name="Stajich J.E."/>
            <person name="Spatafora J.W."/>
        </authorList>
    </citation>
    <scope>NUCLEOTIDE SEQUENCE</scope>
    <source>
        <strain evidence="7">RSA 2281</strain>
    </source>
</reference>
<evidence type="ECO:0000256" key="6">
    <source>
        <dbReference type="SAM" id="Phobius"/>
    </source>
</evidence>
<name>A0AAD5K9P4_9FUNG</name>
<comment type="similarity">
    <text evidence="2">Belongs to the multi antimicrobial extrusion (MATE) (TC 2.A.66.1) family.</text>
</comment>
<dbReference type="AlphaFoldDB" id="A0AAD5K9P4"/>
<dbReference type="InterPro" id="IPR045069">
    <property type="entry name" value="MATE_euk"/>
</dbReference>
<feature type="transmembrane region" description="Helical" evidence="6">
    <location>
        <begin position="224"/>
        <end position="242"/>
    </location>
</feature>
<feature type="transmembrane region" description="Helical" evidence="6">
    <location>
        <begin position="279"/>
        <end position="306"/>
    </location>
</feature>
<evidence type="ECO:0000256" key="4">
    <source>
        <dbReference type="ARBA" id="ARBA00022989"/>
    </source>
</evidence>
<keyword evidence="3 6" id="KW-0812">Transmembrane</keyword>
<sequence length="585" mass="65169">MQILTRFFDSWRLRDIFTRRHGNTIDHSNNNNDDDDDEFTHLLSKKKNCNNKLIRSPDIDDDDSVVVTSYKNHPSWHDSGFHIDTLANKQSPWFQDIKQETIFILNYTWPLLITFVVGKGMGLVDVWFLGRLGSEVMAVVSLGNLWSTVAGLAFGNGLLTAIDTLVAQAFTGANDPKTLGIILQRGILIMGLLALPIWVLWMYTEPILINVMGQEQHLAHLTQSYIYICIPLVYPIFISTAIRKFLQSLGHMRVTMLMILAIFPFNCLSNLLFLRVLDLGYIGAAFHFAFFHGAILAIYTLFLSFGTDFWNAYWPGWQKQAFRNWEPFLKLGIPGMLSVATEWAFEICALLTGVLGKTTLAGQSIILSVNSLLIMIPSALSNAVAVRIGHHAGANRPLKIQMCFSISVAMGCIAILFNGSLMYFLRHQIAAYFSIDEEVVQAAEDLMPVAALSHVFTGLSAVFSATLNALGKQPIVAAFNLSSYYMVGLPFGLWMTYSFDWGLIGVWSGIAMAGFIKCVGEGAILLFVIDWESECRKSSQRVGTQEISPTLLPNITTATIVTDNHYNNDDSIKKTHNKNTLPPVA</sequence>
<feature type="transmembrane region" description="Helical" evidence="6">
    <location>
        <begin position="365"/>
        <end position="388"/>
    </location>
</feature>
<evidence type="ECO:0000256" key="3">
    <source>
        <dbReference type="ARBA" id="ARBA00022692"/>
    </source>
</evidence>
<evidence type="ECO:0000313" key="8">
    <source>
        <dbReference type="Proteomes" id="UP001209540"/>
    </source>
</evidence>
<proteinExistence type="inferred from homology"/>
<dbReference type="GO" id="GO:0016020">
    <property type="term" value="C:membrane"/>
    <property type="evidence" value="ECO:0007669"/>
    <property type="project" value="UniProtKB-SubCell"/>
</dbReference>
<feature type="transmembrane region" description="Helical" evidence="6">
    <location>
        <begin position="477"/>
        <end position="497"/>
    </location>
</feature>
<evidence type="ECO:0000256" key="2">
    <source>
        <dbReference type="ARBA" id="ARBA00010199"/>
    </source>
</evidence>
<gene>
    <name evidence="7" type="ORF">BDA99DRAFT_475727</name>
</gene>
<dbReference type="CDD" id="cd13132">
    <property type="entry name" value="MATE_eukaryotic"/>
    <property type="match status" value="1"/>
</dbReference>
<reference evidence="7" key="1">
    <citation type="journal article" date="2022" name="IScience">
        <title>Evolution of zygomycete secretomes and the origins of terrestrial fungal ecologies.</title>
        <authorList>
            <person name="Chang Y."/>
            <person name="Wang Y."/>
            <person name="Mondo S."/>
            <person name="Ahrendt S."/>
            <person name="Andreopoulos W."/>
            <person name="Barry K."/>
            <person name="Beard J."/>
            <person name="Benny G.L."/>
            <person name="Blankenship S."/>
            <person name="Bonito G."/>
            <person name="Cuomo C."/>
            <person name="Desiro A."/>
            <person name="Gervers K.A."/>
            <person name="Hundley H."/>
            <person name="Kuo A."/>
            <person name="LaButti K."/>
            <person name="Lang B.F."/>
            <person name="Lipzen A."/>
            <person name="O'Donnell K."/>
            <person name="Pangilinan J."/>
            <person name="Reynolds N."/>
            <person name="Sandor L."/>
            <person name="Smith M.E."/>
            <person name="Tsang A."/>
            <person name="Grigoriev I.V."/>
            <person name="Stajich J.E."/>
            <person name="Spatafora J.W."/>
        </authorList>
    </citation>
    <scope>NUCLEOTIDE SEQUENCE</scope>
    <source>
        <strain evidence="7">RSA 2281</strain>
    </source>
</reference>
<feature type="transmembrane region" description="Helical" evidence="6">
    <location>
        <begin position="254"/>
        <end position="273"/>
    </location>
</feature>
<feature type="transmembrane region" description="Helical" evidence="6">
    <location>
        <begin position="400"/>
        <end position="426"/>
    </location>
</feature>
<organism evidence="7 8">
    <name type="scientific">Phascolomyces articulosus</name>
    <dbReference type="NCBI Taxonomy" id="60185"/>
    <lineage>
        <taxon>Eukaryota</taxon>
        <taxon>Fungi</taxon>
        <taxon>Fungi incertae sedis</taxon>
        <taxon>Mucoromycota</taxon>
        <taxon>Mucoromycotina</taxon>
        <taxon>Mucoromycetes</taxon>
        <taxon>Mucorales</taxon>
        <taxon>Lichtheimiaceae</taxon>
        <taxon>Phascolomyces</taxon>
    </lineage>
</organism>
<dbReference type="NCBIfam" id="TIGR00797">
    <property type="entry name" value="matE"/>
    <property type="match status" value="1"/>
</dbReference>
<feature type="transmembrane region" description="Helical" evidence="6">
    <location>
        <begin position="149"/>
        <end position="170"/>
    </location>
</feature>
<feature type="transmembrane region" description="Helical" evidence="6">
    <location>
        <begin position="503"/>
        <end position="529"/>
    </location>
</feature>
<comment type="caution">
    <text evidence="7">The sequence shown here is derived from an EMBL/GenBank/DDBJ whole genome shotgun (WGS) entry which is preliminary data.</text>
</comment>
<keyword evidence="4 6" id="KW-1133">Transmembrane helix</keyword>
<keyword evidence="8" id="KW-1185">Reference proteome</keyword>
<dbReference type="Proteomes" id="UP001209540">
    <property type="component" value="Unassembled WGS sequence"/>
</dbReference>
<dbReference type="GO" id="GO:1990961">
    <property type="term" value="P:xenobiotic detoxification by transmembrane export across the plasma membrane"/>
    <property type="evidence" value="ECO:0007669"/>
    <property type="project" value="InterPro"/>
</dbReference>
<feature type="transmembrane region" description="Helical" evidence="6">
    <location>
        <begin position="446"/>
        <end position="470"/>
    </location>
</feature>
<protein>
    <submittedName>
        <fullName evidence="7">Mate-domain-containing protein</fullName>
    </submittedName>
</protein>
<evidence type="ECO:0000256" key="5">
    <source>
        <dbReference type="ARBA" id="ARBA00023136"/>
    </source>
</evidence>
<dbReference type="GO" id="GO:0042910">
    <property type="term" value="F:xenobiotic transmembrane transporter activity"/>
    <property type="evidence" value="ECO:0007669"/>
    <property type="project" value="InterPro"/>
</dbReference>
<dbReference type="InterPro" id="IPR002528">
    <property type="entry name" value="MATE_fam"/>
</dbReference>
<keyword evidence="5 6" id="KW-0472">Membrane</keyword>
<feature type="transmembrane region" description="Helical" evidence="6">
    <location>
        <begin position="182"/>
        <end position="204"/>
    </location>
</feature>
<comment type="subcellular location">
    <subcellularLocation>
        <location evidence="1">Membrane</location>
        <topology evidence="1">Multi-pass membrane protein</topology>
    </subcellularLocation>
</comment>
<evidence type="ECO:0000313" key="7">
    <source>
        <dbReference type="EMBL" id="KAI9275705.1"/>
    </source>
</evidence>
<evidence type="ECO:0000256" key="1">
    <source>
        <dbReference type="ARBA" id="ARBA00004141"/>
    </source>
</evidence>
<feature type="transmembrane region" description="Helical" evidence="6">
    <location>
        <begin position="107"/>
        <end position="129"/>
    </location>
</feature>